<accession>A0A2G9U0D4</accession>
<organism evidence="2 3">
    <name type="scientific">Teladorsagia circumcincta</name>
    <name type="common">Brown stomach worm</name>
    <name type="synonym">Ostertagia circumcincta</name>
    <dbReference type="NCBI Taxonomy" id="45464"/>
    <lineage>
        <taxon>Eukaryota</taxon>
        <taxon>Metazoa</taxon>
        <taxon>Ecdysozoa</taxon>
        <taxon>Nematoda</taxon>
        <taxon>Chromadorea</taxon>
        <taxon>Rhabditida</taxon>
        <taxon>Rhabditina</taxon>
        <taxon>Rhabditomorpha</taxon>
        <taxon>Strongyloidea</taxon>
        <taxon>Trichostrongylidae</taxon>
        <taxon>Teladorsagia</taxon>
    </lineage>
</organism>
<dbReference type="AlphaFoldDB" id="A0A2G9U0D4"/>
<keyword evidence="3" id="KW-1185">Reference proteome</keyword>
<gene>
    <name evidence="2" type="ORF">TELCIR_15459</name>
</gene>
<sequence>MSSNQRTEEEASQKCRDQPNIELSPQMIPIIRLWLPLTPIVLVKIRRRGRLSRISKEDLRLT</sequence>
<feature type="non-terminal residue" evidence="2">
    <location>
        <position position="62"/>
    </location>
</feature>
<feature type="compositionally biased region" description="Basic and acidic residues" evidence="1">
    <location>
        <begin position="1"/>
        <end position="19"/>
    </location>
</feature>
<evidence type="ECO:0000313" key="3">
    <source>
        <dbReference type="Proteomes" id="UP000230423"/>
    </source>
</evidence>
<feature type="region of interest" description="Disordered" evidence="1">
    <location>
        <begin position="1"/>
        <end position="20"/>
    </location>
</feature>
<proteinExistence type="predicted"/>
<reference evidence="2 3" key="1">
    <citation type="submission" date="2015-09" db="EMBL/GenBank/DDBJ databases">
        <title>Draft genome of the parasitic nematode Teladorsagia circumcincta isolate WARC Sus (inbred).</title>
        <authorList>
            <person name="Mitreva M."/>
        </authorList>
    </citation>
    <scope>NUCLEOTIDE SEQUENCE [LARGE SCALE GENOMIC DNA]</scope>
    <source>
        <strain evidence="2 3">S</strain>
    </source>
</reference>
<dbReference type="Proteomes" id="UP000230423">
    <property type="component" value="Unassembled WGS sequence"/>
</dbReference>
<protein>
    <submittedName>
        <fullName evidence="2">Uncharacterized protein</fullName>
    </submittedName>
</protein>
<evidence type="ECO:0000256" key="1">
    <source>
        <dbReference type="SAM" id="MobiDB-lite"/>
    </source>
</evidence>
<evidence type="ECO:0000313" key="2">
    <source>
        <dbReference type="EMBL" id="PIO62960.1"/>
    </source>
</evidence>
<dbReference type="EMBL" id="KZ351451">
    <property type="protein sequence ID" value="PIO62960.1"/>
    <property type="molecule type" value="Genomic_DNA"/>
</dbReference>
<name>A0A2G9U0D4_TELCI</name>